<accession>A0A1E3PKH7</accession>
<dbReference type="InterPro" id="IPR002088">
    <property type="entry name" value="Prenyl_trans_a"/>
</dbReference>
<keyword evidence="11" id="KW-1185">Reference proteome</keyword>
<dbReference type="GO" id="GO:0097354">
    <property type="term" value="P:prenylation"/>
    <property type="evidence" value="ECO:0007669"/>
    <property type="project" value="UniProtKB-UniRule"/>
</dbReference>
<dbReference type="PROSITE" id="PS51147">
    <property type="entry name" value="PFTA"/>
    <property type="match status" value="4"/>
</dbReference>
<name>A0A1E3PKH7_9ASCO</name>
<evidence type="ECO:0000256" key="7">
    <source>
        <dbReference type="ARBA" id="ARBA00031267"/>
    </source>
</evidence>
<dbReference type="PANTHER" id="PTHR11129:SF2">
    <property type="entry name" value="GERANYLGERANYL TRANSFERASE TYPE-2 SUBUNIT ALPHA"/>
    <property type="match status" value="1"/>
</dbReference>
<dbReference type="OrthoDB" id="1658at2759"/>
<dbReference type="GO" id="GO:0004663">
    <property type="term" value="F:Rab geranylgeranyltransferase activity"/>
    <property type="evidence" value="ECO:0007669"/>
    <property type="project" value="UniProtKB-UniRule"/>
</dbReference>
<protein>
    <recommendedName>
        <fullName evidence="3 9">Geranylgeranyl transferase type-2 subunit alpha</fullName>
        <ecNumber evidence="2 9">2.5.1.60</ecNumber>
    </recommendedName>
    <alternativeName>
        <fullName evidence="7 9">Geranylgeranyl transferase type II subunit alpha</fullName>
    </alternativeName>
</protein>
<keyword evidence="4 9" id="KW-0637">Prenyltransferase</keyword>
<keyword evidence="6" id="KW-0677">Repeat</keyword>
<evidence type="ECO:0000256" key="1">
    <source>
        <dbReference type="ARBA" id="ARBA00006734"/>
    </source>
</evidence>
<dbReference type="EMBL" id="KV454409">
    <property type="protein sequence ID" value="ODQ65936.1"/>
    <property type="molecule type" value="Genomic_DNA"/>
</dbReference>
<dbReference type="Gene3D" id="1.25.40.120">
    <property type="entry name" value="Protein prenylyltransferase"/>
    <property type="match status" value="1"/>
</dbReference>
<evidence type="ECO:0000313" key="10">
    <source>
        <dbReference type="EMBL" id="ODQ65936.1"/>
    </source>
</evidence>
<dbReference type="SUPFAM" id="SSF48439">
    <property type="entry name" value="Protein prenylyltransferase"/>
    <property type="match status" value="1"/>
</dbReference>
<dbReference type="PANTHER" id="PTHR11129">
    <property type="entry name" value="PROTEIN FARNESYLTRANSFERASE ALPHA SUBUNIT/RAB GERANYLGERANYL TRANSFERASE ALPHA SUBUNIT"/>
    <property type="match status" value="1"/>
</dbReference>
<gene>
    <name evidence="10" type="ORF">NADFUDRAFT_51209</name>
</gene>
<keyword evidence="5 9" id="KW-0808">Transferase</keyword>
<dbReference type="Pfam" id="PF01239">
    <property type="entry name" value="PPTA"/>
    <property type="match status" value="5"/>
</dbReference>
<dbReference type="STRING" id="857566.A0A1E3PKH7"/>
<comment type="similarity">
    <text evidence="1 9">Belongs to the protein prenyltransferase subunit alpha family.</text>
</comment>
<evidence type="ECO:0000256" key="4">
    <source>
        <dbReference type="ARBA" id="ARBA00022602"/>
    </source>
</evidence>
<comment type="function">
    <text evidence="9">Catalyzes the transfer of a geranyl-geranyl moiety from geranyl-geranyl pyrophosphate to cysteines occuring in specific C-terminal amino acid sequences.</text>
</comment>
<dbReference type="AlphaFoldDB" id="A0A1E3PKH7"/>
<comment type="catalytic activity">
    <reaction evidence="8 9">
        <text>geranylgeranyl diphosphate + L-cysteinyl-[protein] = S-geranylgeranyl-L-cysteinyl-[protein] + diphosphate</text>
        <dbReference type="Rhea" id="RHEA:21240"/>
        <dbReference type="Rhea" id="RHEA-COMP:10131"/>
        <dbReference type="Rhea" id="RHEA-COMP:11537"/>
        <dbReference type="ChEBI" id="CHEBI:29950"/>
        <dbReference type="ChEBI" id="CHEBI:33019"/>
        <dbReference type="ChEBI" id="CHEBI:57533"/>
        <dbReference type="ChEBI" id="CHEBI:86021"/>
        <dbReference type="EC" id="2.5.1.60"/>
    </reaction>
</comment>
<evidence type="ECO:0000256" key="8">
    <source>
        <dbReference type="ARBA" id="ARBA00047658"/>
    </source>
</evidence>
<dbReference type="EC" id="2.5.1.60" evidence="2 9"/>
<evidence type="ECO:0000256" key="9">
    <source>
        <dbReference type="RuleBase" id="RU367120"/>
    </source>
</evidence>
<evidence type="ECO:0000256" key="2">
    <source>
        <dbReference type="ARBA" id="ARBA00012656"/>
    </source>
</evidence>
<evidence type="ECO:0000313" key="11">
    <source>
        <dbReference type="Proteomes" id="UP000095009"/>
    </source>
</evidence>
<sequence>MIRHGVKRVRTTAEQLALKKKREAIKITEYRGLVDRVNASRAQGCYNLAALDLTTQLLTWNPEYYTIWNYRREIFTEGLFPTLPDLSSSDLATKLDSVQAVLDADLHFIEARLKQSPKCYWIWNHRKWCLGRSPQPNWAREMKLVGMILEYDERNYHGWEYRRYVVRQHEAALIKALDSQSELDAMVKIDQIKSNLLRTEFAYTTKKINKNFSNFSAWHNRAKLMPQLLSNQTSIALSRKKQDEQVTVDPRFSLVHDPLAFLRAEIEFIRQAIFTDPDDQSAWLYHRWLITSPRAICSGPAANLPGALPLLPLGSTLMTHDEEIDMVKCEIESIGELYDYEPDSKWCIYGLIFFNVYLVKTLEGQRAVDFTAEFQEDIRSKLHKLIELDPLRAGQYRDWESSIFSN</sequence>
<evidence type="ECO:0000256" key="5">
    <source>
        <dbReference type="ARBA" id="ARBA00022679"/>
    </source>
</evidence>
<organism evidence="10 11">
    <name type="scientific">Nadsonia fulvescens var. elongata DSM 6958</name>
    <dbReference type="NCBI Taxonomy" id="857566"/>
    <lineage>
        <taxon>Eukaryota</taxon>
        <taxon>Fungi</taxon>
        <taxon>Dikarya</taxon>
        <taxon>Ascomycota</taxon>
        <taxon>Saccharomycotina</taxon>
        <taxon>Dipodascomycetes</taxon>
        <taxon>Dipodascales</taxon>
        <taxon>Dipodascales incertae sedis</taxon>
        <taxon>Nadsonia</taxon>
    </lineage>
</organism>
<dbReference type="GO" id="GO:0005968">
    <property type="term" value="C:Rab-protein geranylgeranyltransferase complex"/>
    <property type="evidence" value="ECO:0007669"/>
    <property type="project" value="TreeGrafter"/>
</dbReference>
<dbReference type="FunFam" id="1.25.40.120:FF:000035">
    <property type="entry name" value="Geranylgeranyl transferase type-2 subunit alpha"/>
    <property type="match status" value="1"/>
</dbReference>
<dbReference type="Proteomes" id="UP000095009">
    <property type="component" value="Unassembled WGS sequence"/>
</dbReference>
<evidence type="ECO:0000256" key="6">
    <source>
        <dbReference type="ARBA" id="ARBA00022737"/>
    </source>
</evidence>
<proteinExistence type="inferred from homology"/>
<reference evidence="10 11" key="1">
    <citation type="journal article" date="2016" name="Proc. Natl. Acad. Sci. U.S.A.">
        <title>Comparative genomics of biotechnologically important yeasts.</title>
        <authorList>
            <person name="Riley R."/>
            <person name="Haridas S."/>
            <person name="Wolfe K.H."/>
            <person name="Lopes M.R."/>
            <person name="Hittinger C.T."/>
            <person name="Goeker M."/>
            <person name="Salamov A.A."/>
            <person name="Wisecaver J.H."/>
            <person name="Long T.M."/>
            <person name="Calvey C.H."/>
            <person name="Aerts A.L."/>
            <person name="Barry K.W."/>
            <person name="Choi C."/>
            <person name="Clum A."/>
            <person name="Coughlan A.Y."/>
            <person name="Deshpande S."/>
            <person name="Douglass A.P."/>
            <person name="Hanson S.J."/>
            <person name="Klenk H.-P."/>
            <person name="LaButti K.M."/>
            <person name="Lapidus A."/>
            <person name="Lindquist E.A."/>
            <person name="Lipzen A.M."/>
            <person name="Meier-Kolthoff J.P."/>
            <person name="Ohm R.A."/>
            <person name="Otillar R.P."/>
            <person name="Pangilinan J.L."/>
            <person name="Peng Y."/>
            <person name="Rokas A."/>
            <person name="Rosa C.A."/>
            <person name="Scheuner C."/>
            <person name="Sibirny A.A."/>
            <person name="Slot J.C."/>
            <person name="Stielow J.B."/>
            <person name="Sun H."/>
            <person name="Kurtzman C.P."/>
            <person name="Blackwell M."/>
            <person name="Grigoriev I.V."/>
            <person name="Jeffries T.W."/>
        </authorList>
    </citation>
    <scope>NUCLEOTIDE SEQUENCE [LARGE SCALE GENOMIC DNA]</scope>
    <source>
        <strain evidence="10 11">DSM 6958</strain>
    </source>
</reference>
<evidence type="ECO:0000256" key="3">
    <source>
        <dbReference type="ARBA" id="ARBA00014772"/>
    </source>
</evidence>